<keyword evidence="4 9" id="KW-0349">Heme</keyword>
<evidence type="ECO:0000256" key="6">
    <source>
        <dbReference type="ARBA" id="ARBA00023002"/>
    </source>
</evidence>
<evidence type="ECO:0000256" key="9">
    <source>
        <dbReference type="PIRSR" id="PIRSR602401-1"/>
    </source>
</evidence>
<gene>
    <name evidence="11" type="ORF">EWM64_g2686</name>
</gene>
<proteinExistence type="inferred from homology"/>
<dbReference type="EMBL" id="SFCI01000224">
    <property type="protein sequence ID" value="TFY81323.1"/>
    <property type="molecule type" value="Genomic_DNA"/>
</dbReference>
<evidence type="ECO:0000256" key="2">
    <source>
        <dbReference type="ARBA" id="ARBA00005179"/>
    </source>
</evidence>
<dbReference type="STRING" id="135208.A0A4Z0A4S4"/>
<dbReference type="SUPFAM" id="SSF48264">
    <property type="entry name" value="Cytochrome P450"/>
    <property type="match status" value="1"/>
</dbReference>
<dbReference type="Pfam" id="PF00067">
    <property type="entry name" value="p450"/>
    <property type="match status" value="2"/>
</dbReference>
<dbReference type="Gene3D" id="1.10.630.10">
    <property type="entry name" value="Cytochrome P450"/>
    <property type="match status" value="2"/>
</dbReference>
<keyword evidence="7 9" id="KW-0408">Iron</keyword>
<dbReference type="PRINTS" id="PR00463">
    <property type="entry name" value="EP450I"/>
</dbReference>
<keyword evidence="12" id="KW-1185">Reference proteome</keyword>
<evidence type="ECO:0000256" key="10">
    <source>
        <dbReference type="RuleBase" id="RU000461"/>
    </source>
</evidence>
<dbReference type="InterPro" id="IPR001128">
    <property type="entry name" value="Cyt_P450"/>
</dbReference>
<sequence length="379" mass="42887">MNPRFRKYRKLLNTGLNPRATASYAELVENEVKVFLRSLRDAPGEFIPHIRRNAGAVILKVTYGWTVESDDDYFVELIRRGFELTTKLSRPGRFLVDSLPWLRFVPEWVPGAGFKGFARMIGEEMRKVDDVPYEWTKEQMNAGTNTESFVSRLLRPEDGHKVDEEEADIVKWCSSALYTGGADTTVSAMTTFFLVMALYPDIQAHARAKSTRPHELIINVQVCNIASPRMTATWGTSFPAEQQSSRTYGMLLHLHLQPFPSPPIVRAIMHDPETFPDPEKFNPERFLDEKYSDQPDPRKFAFGFGRRVCPGAHFAETSILLSVSSILSMFTISKRKDETGQEIEPHIGWRGSTVSHLEPFACDIKPRSAAALALLDSDA</sequence>
<feature type="binding site" description="axial binding residue" evidence="9">
    <location>
        <position position="309"/>
    </location>
    <ligand>
        <name>heme</name>
        <dbReference type="ChEBI" id="CHEBI:30413"/>
    </ligand>
    <ligandPart>
        <name>Fe</name>
        <dbReference type="ChEBI" id="CHEBI:18248"/>
    </ligandPart>
</feature>
<comment type="similarity">
    <text evidence="3 10">Belongs to the cytochrome P450 family.</text>
</comment>
<dbReference type="GO" id="GO:0016705">
    <property type="term" value="F:oxidoreductase activity, acting on paired donors, with incorporation or reduction of molecular oxygen"/>
    <property type="evidence" value="ECO:0007669"/>
    <property type="project" value="InterPro"/>
</dbReference>
<evidence type="ECO:0000256" key="5">
    <source>
        <dbReference type="ARBA" id="ARBA00022723"/>
    </source>
</evidence>
<dbReference type="GO" id="GO:0004497">
    <property type="term" value="F:monooxygenase activity"/>
    <property type="evidence" value="ECO:0007669"/>
    <property type="project" value="UniProtKB-KW"/>
</dbReference>
<dbReference type="PANTHER" id="PTHR46300">
    <property type="entry name" value="P450, PUTATIVE (EUROFUNG)-RELATED-RELATED"/>
    <property type="match status" value="1"/>
</dbReference>
<evidence type="ECO:0000256" key="4">
    <source>
        <dbReference type="ARBA" id="ARBA00022617"/>
    </source>
</evidence>
<comment type="pathway">
    <text evidence="2">Secondary metabolite biosynthesis.</text>
</comment>
<reference evidence="11 12" key="1">
    <citation type="submission" date="2019-02" db="EMBL/GenBank/DDBJ databases">
        <title>Genome sequencing of the rare red list fungi Hericium alpestre (H. flagellum).</title>
        <authorList>
            <person name="Buettner E."/>
            <person name="Kellner H."/>
        </authorList>
    </citation>
    <scope>NUCLEOTIDE SEQUENCE [LARGE SCALE GENOMIC DNA]</scope>
    <source>
        <strain evidence="11 12">DSM 108284</strain>
    </source>
</reference>
<dbReference type="GO" id="GO:0005506">
    <property type="term" value="F:iron ion binding"/>
    <property type="evidence" value="ECO:0007669"/>
    <property type="project" value="InterPro"/>
</dbReference>
<dbReference type="GO" id="GO:0020037">
    <property type="term" value="F:heme binding"/>
    <property type="evidence" value="ECO:0007669"/>
    <property type="project" value="InterPro"/>
</dbReference>
<dbReference type="InterPro" id="IPR050364">
    <property type="entry name" value="Cytochrome_P450_fung"/>
</dbReference>
<keyword evidence="8 10" id="KW-0503">Monooxygenase</keyword>
<evidence type="ECO:0000313" key="12">
    <source>
        <dbReference type="Proteomes" id="UP000298061"/>
    </source>
</evidence>
<name>A0A4Z0A4S4_9AGAM</name>
<protein>
    <recommendedName>
        <fullName evidence="13">Cytochrome P450</fullName>
    </recommendedName>
</protein>
<comment type="cofactor">
    <cofactor evidence="1 9">
        <name>heme</name>
        <dbReference type="ChEBI" id="CHEBI:30413"/>
    </cofactor>
</comment>
<accession>A0A4Z0A4S4</accession>
<organism evidence="11 12">
    <name type="scientific">Hericium alpestre</name>
    <dbReference type="NCBI Taxonomy" id="135208"/>
    <lineage>
        <taxon>Eukaryota</taxon>
        <taxon>Fungi</taxon>
        <taxon>Dikarya</taxon>
        <taxon>Basidiomycota</taxon>
        <taxon>Agaricomycotina</taxon>
        <taxon>Agaricomycetes</taxon>
        <taxon>Russulales</taxon>
        <taxon>Hericiaceae</taxon>
        <taxon>Hericium</taxon>
    </lineage>
</organism>
<evidence type="ECO:0000256" key="1">
    <source>
        <dbReference type="ARBA" id="ARBA00001971"/>
    </source>
</evidence>
<dbReference type="AlphaFoldDB" id="A0A4Z0A4S4"/>
<dbReference type="InterPro" id="IPR002401">
    <property type="entry name" value="Cyt_P450_E_grp-I"/>
</dbReference>
<dbReference type="Proteomes" id="UP000298061">
    <property type="component" value="Unassembled WGS sequence"/>
</dbReference>
<evidence type="ECO:0008006" key="13">
    <source>
        <dbReference type="Google" id="ProtNLM"/>
    </source>
</evidence>
<comment type="caution">
    <text evidence="11">The sequence shown here is derived from an EMBL/GenBank/DDBJ whole genome shotgun (WGS) entry which is preliminary data.</text>
</comment>
<evidence type="ECO:0000256" key="7">
    <source>
        <dbReference type="ARBA" id="ARBA00023004"/>
    </source>
</evidence>
<keyword evidence="5 9" id="KW-0479">Metal-binding</keyword>
<dbReference type="PROSITE" id="PS00086">
    <property type="entry name" value="CYTOCHROME_P450"/>
    <property type="match status" value="1"/>
</dbReference>
<dbReference type="PANTHER" id="PTHR46300:SF7">
    <property type="entry name" value="P450, PUTATIVE (EUROFUNG)-RELATED"/>
    <property type="match status" value="1"/>
</dbReference>
<evidence type="ECO:0000313" key="11">
    <source>
        <dbReference type="EMBL" id="TFY81323.1"/>
    </source>
</evidence>
<evidence type="ECO:0000256" key="3">
    <source>
        <dbReference type="ARBA" id="ARBA00010617"/>
    </source>
</evidence>
<keyword evidence="6 10" id="KW-0560">Oxidoreductase</keyword>
<dbReference type="InterPro" id="IPR017972">
    <property type="entry name" value="Cyt_P450_CS"/>
</dbReference>
<dbReference type="InterPro" id="IPR036396">
    <property type="entry name" value="Cyt_P450_sf"/>
</dbReference>
<evidence type="ECO:0000256" key="8">
    <source>
        <dbReference type="ARBA" id="ARBA00023033"/>
    </source>
</evidence>
<dbReference type="OrthoDB" id="2789670at2759"/>